<dbReference type="GO" id="GO:0004190">
    <property type="term" value="F:aspartic-type endopeptidase activity"/>
    <property type="evidence" value="ECO:0007669"/>
    <property type="project" value="UniProtKB-KW"/>
</dbReference>
<keyword evidence="9" id="KW-0255">Endonuclease</keyword>
<evidence type="ECO:0000256" key="16">
    <source>
        <dbReference type="ARBA" id="ARBA00023172"/>
    </source>
</evidence>
<evidence type="ECO:0000256" key="13">
    <source>
        <dbReference type="ARBA" id="ARBA00022918"/>
    </source>
</evidence>
<dbReference type="InterPro" id="IPR005162">
    <property type="entry name" value="Retrotrans_gag_dom"/>
</dbReference>
<dbReference type="InterPro" id="IPR001878">
    <property type="entry name" value="Znf_CCHC"/>
</dbReference>
<keyword evidence="13" id="KW-0695">RNA-directed DNA polymerase</keyword>
<dbReference type="GO" id="GO:0003677">
    <property type="term" value="F:DNA binding"/>
    <property type="evidence" value="ECO:0007669"/>
    <property type="project" value="UniProtKB-KW"/>
</dbReference>
<dbReference type="GO" id="GO:0003887">
    <property type="term" value="F:DNA-directed DNA polymerase activity"/>
    <property type="evidence" value="ECO:0007669"/>
    <property type="project" value="UniProtKB-KW"/>
</dbReference>
<dbReference type="SUPFAM" id="SSF54160">
    <property type="entry name" value="Chromo domain-like"/>
    <property type="match status" value="1"/>
</dbReference>
<keyword evidence="14" id="KW-0239">DNA-directed DNA polymerase</keyword>
<dbReference type="VEuPathDB" id="FungiDB:KRP23_6955"/>
<evidence type="ECO:0000256" key="11">
    <source>
        <dbReference type="ARBA" id="ARBA00022842"/>
    </source>
</evidence>
<dbReference type="PROSITE" id="PS50013">
    <property type="entry name" value="CHROMO_2"/>
    <property type="match status" value="1"/>
</dbReference>
<dbReference type="Pfam" id="PF24626">
    <property type="entry name" value="SH3_Tf2-1"/>
    <property type="match status" value="1"/>
</dbReference>
<dbReference type="GO" id="GO:0015074">
    <property type="term" value="P:DNA integration"/>
    <property type="evidence" value="ECO:0007669"/>
    <property type="project" value="UniProtKB-KW"/>
</dbReference>
<dbReference type="CDD" id="cd09274">
    <property type="entry name" value="RNase_HI_RT_Ty3"/>
    <property type="match status" value="1"/>
</dbReference>
<comment type="subcellular location">
    <subcellularLocation>
        <location evidence="1">Nucleus</location>
    </subcellularLocation>
</comment>
<dbReference type="InterPro" id="IPR043128">
    <property type="entry name" value="Rev_trsase/Diguanyl_cyclase"/>
</dbReference>
<dbReference type="InterPro" id="IPR041373">
    <property type="entry name" value="RT_RNaseH"/>
</dbReference>
<dbReference type="GO" id="GO:0003964">
    <property type="term" value="F:RNA-directed DNA polymerase activity"/>
    <property type="evidence" value="ECO:0007669"/>
    <property type="project" value="UniProtKB-KW"/>
</dbReference>
<dbReference type="CDD" id="cd01647">
    <property type="entry name" value="RT_LTR"/>
    <property type="match status" value="1"/>
</dbReference>
<keyword evidence="16" id="KW-0233">DNA recombination</keyword>
<dbReference type="InterPro" id="IPR021109">
    <property type="entry name" value="Peptidase_aspartic_dom_sf"/>
</dbReference>
<evidence type="ECO:0000256" key="12">
    <source>
        <dbReference type="ARBA" id="ARBA00022908"/>
    </source>
</evidence>
<organism evidence="20 21">
    <name type="scientific">Phytophthora ramorum</name>
    <name type="common">Sudden oak death agent</name>
    <dbReference type="NCBI Taxonomy" id="164328"/>
    <lineage>
        <taxon>Eukaryota</taxon>
        <taxon>Sar</taxon>
        <taxon>Stramenopiles</taxon>
        <taxon>Oomycota</taxon>
        <taxon>Peronosporomycetes</taxon>
        <taxon>Peronosporales</taxon>
        <taxon>Peronosporaceae</taxon>
        <taxon>Phytophthora</taxon>
    </lineage>
</organism>
<dbReference type="InterPro" id="IPR050951">
    <property type="entry name" value="Retrovirus_Pol_polyprotein"/>
</dbReference>
<protein>
    <recommendedName>
        <fullName evidence="2">RNA-directed DNA polymerase</fullName>
        <ecNumber evidence="2">2.7.7.49</ecNumber>
    </recommendedName>
</protein>
<feature type="compositionally biased region" description="Pro residues" evidence="18">
    <location>
        <begin position="1504"/>
        <end position="1517"/>
    </location>
</feature>
<keyword evidence="12" id="KW-0229">DNA integration</keyword>
<evidence type="ECO:0000256" key="4">
    <source>
        <dbReference type="ARBA" id="ARBA00022679"/>
    </source>
</evidence>
<dbReference type="InParanoid" id="H3H2I4"/>
<dbReference type="SMART" id="SM00343">
    <property type="entry name" value="ZnF_C2HC"/>
    <property type="match status" value="1"/>
</dbReference>
<evidence type="ECO:0000256" key="8">
    <source>
        <dbReference type="ARBA" id="ARBA00022750"/>
    </source>
</evidence>
<dbReference type="InterPro" id="IPR023779">
    <property type="entry name" value="Chromodomain_CS"/>
</dbReference>
<feature type="compositionally biased region" description="Basic residues" evidence="18">
    <location>
        <begin position="483"/>
        <end position="501"/>
    </location>
</feature>
<feature type="region of interest" description="Disordered" evidence="18">
    <location>
        <begin position="1439"/>
        <end position="1474"/>
    </location>
</feature>
<dbReference type="Pfam" id="PF00385">
    <property type="entry name" value="Chromo"/>
    <property type="match status" value="1"/>
</dbReference>
<evidence type="ECO:0000256" key="15">
    <source>
        <dbReference type="ARBA" id="ARBA00023125"/>
    </source>
</evidence>
<dbReference type="Gene3D" id="3.30.70.270">
    <property type="match status" value="1"/>
</dbReference>
<evidence type="ECO:0000256" key="14">
    <source>
        <dbReference type="ARBA" id="ARBA00022932"/>
    </source>
</evidence>
<keyword evidence="10" id="KW-0378">Hydrolase</keyword>
<keyword evidence="8" id="KW-0064">Aspartyl protease</keyword>
<dbReference type="PANTHER" id="PTHR37984">
    <property type="entry name" value="PROTEIN CBG26694"/>
    <property type="match status" value="1"/>
</dbReference>
<evidence type="ECO:0000313" key="21">
    <source>
        <dbReference type="Proteomes" id="UP000005238"/>
    </source>
</evidence>
<feature type="region of interest" description="Disordered" evidence="18">
    <location>
        <begin position="1498"/>
        <end position="1549"/>
    </location>
</feature>
<dbReference type="InterPro" id="IPR056924">
    <property type="entry name" value="SH3_Tf2-1"/>
</dbReference>
<keyword evidence="11" id="KW-0460">Magnesium</keyword>
<evidence type="ECO:0000256" key="2">
    <source>
        <dbReference type="ARBA" id="ARBA00012493"/>
    </source>
</evidence>
<dbReference type="PROSITE" id="PS00598">
    <property type="entry name" value="CHROMO_1"/>
    <property type="match status" value="1"/>
</dbReference>
<dbReference type="Pfam" id="PF03732">
    <property type="entry name" value="Retrotrans_gag"/>
    <property type="match status" value="1"/>
</dbReference>
<dbReference type="GO" id="GO:0004519">
    <property type="term" value="F:endonuclease activity"/>
    <property type="evidence" value="ECO:0007669"/>
    <property type="project" value="UniProtKB-KW"/>
</dbReference>
<dbReference type="Gene3D" id="3.10.10.10">
    <property type="entry name" value="HIV Type 1 Reverse Transcriptase, subunit A, domain 1"/>
    <property type="match status" value="1"/>
</dbReference>
<dbReference type="Gene3D" id="2.40.50.40">
    <property type="match status" value="1"/>
</dbReference>
<reference evidence="20" key="2">
    <citation type="submission" date="2015-06" db="UniProtKB">
        <authorList>
            <consortium name="EnsemblProtists"/>
        </authorList>
    </citation>
    <scope>IDENTIFICATION</scope>
    <source>
        <strain evidence="20">Pr102</strain>
    </source>
</reference>
<dbReference type="Pfam" id="PF00078">
    <property type="entry name" value="RVT_1"/>
    <property type="match status" value="1"/>
</dbReference>
<dbReference type="InterPro" id="IPR043502">
    <property type="entry name" value="DNA/RNA_pol_sf"/>
</dbReference>
<dbReference type="Pfam" id="PF17921">
    <property type="entry name" value="Integrase_H2C2"/>
    <property type="match status" value="1"/>
</dbReference>
<dbReference type="EMBL" id="DS566114">
    <property type="status" value="NOT_ANNOTATED_CDS"/>
    <property type="molecule type" value="Genomic_DNA"/>
</dbReference>
<keyword evidence="3" id="KW-0645">Protease</keyword>
<dbReference type="Pfam" id="PF17917">
    <property type="entry name" value="RT_RNaseH"/>
    <property type="match status" value="1"/>
</dbReference>
<evidence type="ECO:0000256" key="18">
    <source>
        <dbReference type="SAM" id="MobiDB-lite"/>
    </source>
</evidence>
<dbReference type="GO" id="GO:0008270">
    <property type="term" value="F:zinc ion binding"/>
    <property type="evidence" value="ECO:0007669"/>
    <property type="project" value="InterPro"/>
</dbReference>
<dbReference type="PROSITE" id="PS00141">
    <property type="entry name" value="ASP_PROTEASE"/>
    <property type="match status" value="1"/>
</dbReference>
<dbReference type="Gene3D" id="1.10.340.70">
    <property type="match status" value="1"/>
</dbReference>
<dbReference type="InterPro" id="IPR041588">
    <property type="entry name" value="Integrase_H2C2"/>
</dbReference>
<name>H3H2I4_PHYRM</name>
<proteinExistence type="predicted"/>
<evidence type="ECO:0000256" key="17">
    <source>
        <dbReference type="ARBA" id="ARBA00023242"/>
    </source>
</evidence>
<feature type="compositionally biased region" description="Low complexity" evidence="18">
    <location>
        <begin position="1461"/>
        <end position="1474"/>
    </location>
</feature>
<keyword evidence="4" id="KW-0808">Transferase</keyword>
<feature type="region of interest" description="Disordered" evidence="18">
    <location>
        <begin position="188"/>
        <end position="207"/>
    </location>
</feature>
<evidence type="ECO:0000259" key="19">
    <source>
        <dbReference type="PROSITE" id="PS50013"/>
    </source>
</evidence>
<dbReference type="CDD" id="cd00303">
    <property type="entry name" value="retropepsin_like"/>
    <property type="match status" value="1"/>
</dbReference>
<keyword evidence="7" id="KW-0479">Metal-binding</keyword>
<feature type="region of interest" description="Disordered" evidence="18">
    <location>
        <begin position="1232"/>
        <end position="1261"/>
    </location>
</feature>
<evidence type="ECO:0000256" key="6">
    <source>
        <dbReference type="ARBA" id="ARBA00022722"/>
    </source>
</evidence>
<evidence type="ECO:0000256" key="5">
    <source>
        <dbReference type="ARBA" id="ARBA00022695"/>
    </source>
</evidence>
<dbReference type="InterPro" id="IPR016197">
    <property type="entry name" value="Chromo-like_dom_sf"/>
</dbReference>
<evidence type="ECO:0000256" key="10">
    <source>
        <dbReference type="ARBA" id="ARBA00022801"/>
    </source>
</evidence>
<feature type="region of interest" description="Disordered" evidence="18">
    <location>
        <begin position="464"/>
        <end position="506"/>
    </location>
</feature>
<keyword evidence="15" id="KW-0238">DNA-binding</keyword>
<evidence type="ECO:0000256" key="1">
    <source>
        <dbReference type="ARBA" id="ARBA00004123"/>
    </source>
</evidence>
<dbReference type="InterPro" id="IPR001969">
    <property type="entry name" value="Aspartic_peptidase_AS"/>
</dbReference>
<reference evidence="21" key="1">
    <citation type="journal article" date="2006" name="Science">
        <title>Phytophthora genome sequences uncover evolutionary origins and mechanisms of pathogenesis.</title>
        <authorList>
            <person name="Tyler B.M."/>
            <person name="Tripathy S."/>
            <person name="Zhang X."/>
            <person name="Dehal P."/>
            <person name="Jiang R.H."/>
            <person name="Aerts A."/>
            <person name="Arredondo F.D."/>
            <person name="Baxter L."/>
            <person name="Bensasson D."/>
            <person name="Beynon J.L."/>
            <person name="Chapman J."/>
            <person name="Damasceno C.M."/>
            <person name="Dorrance A.E."/>
            <person name="Dou D."/>
            <person name="Dickerman A.W."/>
            <person name="Dubchak I.L."/>
            <person name="Garbelotto M."/>
            <person name="Gijzen M."/>
            <person name="Gordon S.G."/>
            <person name="Govers F."/>
            <person name="Grunwald N.J."/>
            <person name="Huang W."/>
            <person name="Ivors K.L."/>
            <person name="Jones R.W."/>
            <person name="Kamoun S."/>
            <person name="Krampis K."/>
            <person name="Lamour K.H."/>
            <person name="Lee M.K."/>
            <person name="McDonald W.H."/>
            <person name="Medina M."/>
            <person name="Meijer H.J."/>
            <person name="Nordberg E.K."/>
            <person name="Maclean D.J."/>
            <person name="Ospina-Giraldo M.D."/>
            <person name="Morris P.F."/>
            <person name="Phuntumart V."/>
            <person name="Putnam N.H."/>
            <person name="Rash S."/>
            <person name="Rose J.K."/>
            <person name="Sakihama Y."/>
            <person name="Salamov A.A."/>
            <person name="Savidor A."/>
            <person name="Scheuring C.F."/>
            <person name="Smith B.M."/>
            <person name="Sobral B.W."/>
            <person name="Terry A."/>
            <person name="Torto-Alalibo T.A."/>
            <person name="Win J."/>
            <person name="Xu Z."/>
            <person name="Zhang H."/>
            <person name="Grigoriev I.V."/>
            <person name="Rokhsar D.S."/>
            <person name="Boore J.L."/>
        </authorList>
    </citation>
    <scope>NUCLEOTIDE SEQUENCE [LARGE SCALE GENOMIC DNA]</scope>
    <source>
        <strain evidence="21">Pr102</strain>
    </source>
</reference>
<evidence type="ECO:0000256" key="9">
    <source>
        <dbReference type="ARBA" id="ARBA00022759"/>
    </source>
</evidence>
<sequence length="1679" mass="185413">METSSYSGEGPDHLPLNRWFREIDIAIASRLIEAPSAKVNFLLSRLSGKAKEWALGKLVVDQYAFPTLEALQSDLRLAFEPPQDESRVRATFFALKQGKMAMRDYVQRTRHLASCIVTKPIDMASQVHVFVFGMCEGMTRYCLTRAEPATLEEAFALALREDYLVTSSYTKTMPAQTRVSVPEPMEIDATDASQNRRWSSSGRGRGGHNDLSLNCFRCGKPDHRAAVCRAPAPILAHMKHVTPDERIPAAQPKNGRGHGDSRLIIVSLYVAGARRPLRALLDSGATNNFFRTSCLSILPAGVPVRDVPGDVVVKLADGKPFRVARREVSLPYTFDGFCSNDNFIVLEMNYAFDCILVVDGTSTTHVVRRASDGPLCTTCAVLLTDDDSVEHPSGYGRARRAVEHPRLPYDDEAVEQGLPYAFDTVEQGLPYDFEAVEQGLPRVYETVEQGLPYDFEAVEQGLSRLEEGEVSSGDSETSVLSRGSRRTKTSRRSRRRLKPRRSPVELTTPPIESVCAVEYVGGVPNHARMIKVASPPRDAKSITDLPGLSWKSFLRDLKAGDIEQVCLITDANPVSDEMNAIAHNDTSSRPKSAEPKSAREERFAAQSWKSLKASGNPVYETAREFAGQDPCGAASGSRIKAIDDFFEGRRQTGHVRESISPHSSPTFCVKKSTGGWRIVHAFNKLNDATIPTQTPIPRKDIVLDSMSGSVIYSAIDLTDGFYQILIRESDVPITAVSTPSGMLWEWFVMLQGLKNAPAAFNRMVSHALRPLRDFAPSYFDDIFVHSHAEEGLSAVDVHLRHLRQVFQVMRENKLYANLKKCVFCAPEIPVLGCYGYAGLIQPLSSLLKKDATWSWRPEHQVAFDSVKRSLASAPILMLPDDAKPFHVVCDASDFAIGCALMKFDNEGCERVVSYQSRQMKPAERNYPVHDKELLAMRHALIKFRVYLLGEQTFAVYTDHASLRTAMKSPHLSQRMARWLSFFAEYNFVVHYKPGKNNILADALSRRPDYDPRETRGRQVIDEDEVDEDHCAMCLTSGVNLMHVTPEMPLREENAVAYNDDAVYAAILAHLLSPSDKTLRALPNNTRSQIDRYQLDGDLLTYSIDRFDAPRIVIPNDDDLRARIIHEFHDSPVGGHLGRETTFAAVSRDFYWPHMYKWVRKWVESLPASGNEAAHVNGGASGDGCWSSFLPLAEFALNNAEHASTGLTPFFVNNARHPRVPALLAVGHPTMPRGSTLGGEGNDGAGMVSTDGTPPPPAPLSSAAHQSVTLNAVTRSKSRRTLATPNNAASSLADWTARTLINPGPATDPVAANYAPKPPARPVDDAAVSDFVLQRQSVTRFVRDALQEAVYKQKENADKRERKNVATFTTGDRVLLSTDGIRSSAVTNLGASKLAPRFIGPFRVTKVIGDAYTLDIPSSLRLHPTFYVGRLKKYHAATIPSAPEHPPAQHEQDVPPDVRALPSSHPSHPSARADVLPSAAPRTRALPAPASVAAVPHSFGEQPLLHPPPDEPAPPPPQHQAERPAPNSLPRPRHPGRPGRELYRREGPPPIVDSAGDIRWIVDRIVEHEDPPRTYAHTRTSTRSKHAVPTARRYRVRWLGFPPDEDTWEPRAALLRDVPDVAREYENAIVNENDATAGPAVNENDAADGPAANENANAGVHVPVAAEDSAEYPRGVRRRD</sequence>
<dbReference type="EnsemblProtists" id="Phyra84592">
    <property type="protein sequence ID" value="Phyra84592"/>
    <property type="gene ID" value="Phyra84592"/>
</dbReference>
<keyword evidence="21" id="KW-1185">Reference proteome</keyword>
<dbReference type="InterPro" id="IPR000953">
    <property type="entry name" value="Chromo/chromo_shadow_dom"/>
</dbReference>
<evidence type="ECO:0000256" key="7">
    <source>
        <dbReference type="ARBA" id="ARBA00022723"/>
    </source>
</evidence>
<dbReference type="SUPFAM" id="SSF56672">
    <property type="entry name" value="DNA/RNA polymerases"/>
    <property type="match status" value="1"/>
</dbReference>
<dbReference type="Proteomes" id="UP000005238">
    <property type="component" value="Unassembled WGS sequence"/>
</dbReference>
<dbReference type="Gene3D" id="2.40.70.10">
    <property type="entry name" value="Acid Proteases"/>
    <property type="match status" value="1"/>
</dbReference>
<feature type="compositionally biased region" description="Basic and acidic residues" evidence="18">
    <location>
        <begin position="1537"/>
        <end position="1546"/>
    </location>
</feature>
<dbReference type="PANTHER" id="PTHR37984:SF5">
    <property type="entry name" value="PROTEIN NYNRIN-LIKE"/>
    <property type="match status" value="1"/>
</dbReference>
<feature type="domain" description="Chromo" evidence="19">
    <location>
        <begin position="1559"/>
        <end position="1626"/>
    </location>
</feature>
<dbReference type="eggNOG" id="KOG0017">
    <property type="taxonomic scope" value="Eukaryota"/>
</dbReference>
<accession>H3H2I4</accession>
<keyword evidence="6" id="KW-0540">Nuclease</keyword>
<evidence type="ECO:0000313" key="20">
    <source>
        <dbReference type="EnsemblProtists" id="Phyra84592"/>
    </source>
</evidence>
<feature type="region of interest" description="Disordered" evidence="18">
    <location>
        <begin position="1631"/>
        <end position="1679"/>
    </location>
</feature>
<dbReference type="CDD" id="cd00024">
    <property type="entry name" value="CD_CSD"/>
    <property type="match status" value="1"/>
</dbReference>
<dbReference type="FunFam" id="3.10.20.370:FF:000001">
    <property type="entry name" value="Retrovirus-related Pol polyprotein from transposon 17.6-like protein"/>
    <property type="match status" value="1"/>
</dbReference>
<evidence type="ECO:0000256" key="3">
    <source>
        <dbReference type="ARBA" id="ARBA00022670"/>
    </source>
</evidence>
<dbReference type="GO" id="GO:0005634">
    <property type="term" value="C:nucleus"/>
    <property type="evidence" value="ECO:0007669"/>
    <property type="project" value="UniProtKB-SubCell"/>
</dbReference>
<dbReference type="EC" id="2.7.7.49" evidence="2"/>
<dbReference type="GO" id="GO:0006310">
    <property type="term" value="P:DNA recombination"/>
    <property type="evidence" value="ECO:0007669"/>
    <property type="project" value="UniProtKB-KW"/>
</dbReference>
<dbReference type="GO" id="GO:0006508">
    <property type="term" value="P:proteolysis"/>
    <property type="evidence" value="ECO:0007669"/>
    <property type="project" value="UniProtKB-KW"/>
</dbReference>
<dbReference type="InterPro" id="IPR000477">
    <property type="entry name" value="RT_dom"/>
</dbReference>
<keyword evidence="17" id="KW-0539">Nucleus</keyword>
<dbReference type="InterPro" id="IPR023780">
    <property type="entry name" value="Chromo_domain"/>
</dbReference>
<dbReference type="HOGENOM" id="CLU_000384_21_1_1"/>
<keyword evidence="5" id="KW-0548">Nucleotidyltransferase</keyword>